<dbReference type="Proteomes" id="UP000030659">
    <property type="component" value="Unassembled WGS sequence"/>
</dbReference>
<organism evidence="1 2">
    <name type="scientific">Plasmodium vinckei petteri</name>
    <dbReference type="NCBI Taxonomy" id="138298"/>
    <lineage>
        <taxon>Eukaryota</taxon>
        <taxon>Sar</taxon>
        <taxon>Alveolata</taxon>
        <taxon>Apicomplexa</taxon>
        <taxon>Aconoidasida</taxon>
        <taxon>Haemosporida</taxon>
        <taxon>Plasmodiidae</taxon>
        <taxon>Plasmodium</taxon>
        <taxon>Plasmodium (Vinckeia)</taxon>
    </lineage>
</organism>
<sequence length="371" mass="43372">MINMKGYEQSELKTNEEDNNNDILCYVKWITSIISSDGVLKVKWDDIEFEKSKKRRLKIKEREEISNEKKKKKNDENGGITSLYNKSKNIIGQWKSLYNIKSIKNWGNKNEFKDDLENDNSLSSCSISEIGSEGEGEGNEAGKEEVPINKVKKGKTKNIDYTALSSYINEASFSDESEDHKNEDRDTDLISYNIFKEIINKNNELDMIFFHNLNMDRNNDKEIKENIKNEQNTVIDRIAKNNRLVNVKNELEKESNNKIVGNKLINNIKNENINNSSNLKLEPDFDPSKRMGNDNFCFWNMENETCITRPLYANQLNKKSYTLLDESEEMIKQFSSNQYSIKFVPRHLLYSVSQVASRTFFDPLYRKQLFF</sequence>
<accession>W7A954</accession>
<evidence type="ECO:0000313" key="2">
    <source>
        <dbReference type="Proteomes" id="UP000030659"/>
    </source>
</evidence>
<gene>
    <name evidence="1" type="ORF">YYG_04977</name>
</gene>
<name>W7A954_PLAVN</name>
<dbReference type="AlphaFoldDB" id="W7A954"/>
<proteinExistence type="predicted"/>
<dbReference type="EMBL" id="KI965410">
    <property type="protein sequence ID" value="EUD69757.1"/>
    <property type="molecule type" value="Genomic_DNA"/>
</dbReference>
<protein>
    <submittedName>
        <fullName evidence="1">Uncharacterized protein</fullName>
    </submittedName>
</protein>
<reference evidence="1 2" key="1">
    <citation type="submission" date="2013-02" db="EMBL/GenBank/DDBJ databases">
        <title>The Genome Sequence of Plasmodium vinckei petteri CR.</title>
        <authorList>
            <consortium name="The Broad Institute Genome Sequencing Platform"/>
            <consortium name="The Broad Institute Genome Sequencing Center for Infectious Disease"/>
            <person name="Neafsey D."/>
            <person name="Cheeseman I."/>
            <person name="Volkman S."/>
            <person name="Adams J."/>
            <person name="Walker B."/>
            <person name="Young S.K."/>
            <person name="Zeng Q."/>
            <person name="Gargeya S."/>
            <person name="Fitzgerald M."/>
            <person name="Haas B."/>
            <person name="Abouelleil A."/>
            <person name="Alvarado L."/>
            <person name="Arachchi H.M."/>
            <person name="Berlin A.M."/>
            <person name="Chapman S.B."/>
            <person name="Dewar J."/>
            <person name="Goldberg J."/>
            <person name="Griggs A."/>
            <person name="Gujja S."/>
            <person name="Hansen M."/>
            <person name="Howarth C."/>
            <person name="Imamovic A."/>
            <person name="Larimer J."/>
            <person name="McCowan C."/>
            <person name="Murphy C."/>
            <person name="Neiman D."/>
            <person name="Pearson M."/>
            <person name="Priest M."/>
            <person name="Roberts A."/>
            <person name="Saif S."/>
            <person name="Shea T."/>
            <person name="Sisk P."/>
            <person name="Sykes S."/>
            <person name="Wortman J."/>
            <person name="Nusbaum C."/>
            <person name="Birren B."/>
        </authorList>
    </citation>
    <scope>NUCLEOTIDE SEQUENCE [LARGE SCALE GENOMIC DNA]</scope>
    <source>
        <strain evidence="1 2">CR</strain>
    </source>
</reference>
<evidence type="ECO:0000313" key="1">
    <source>
        <dbReference type="EMBL" id="EUD69757.1"/>
    </source>
</evidence>